<dbReference type="AlphaFoldDB" id="A0A6A7Y257"/>
<dbReference type="PANTHER" id="PTHR35565:SF1">
    <property type="entry name" value="TYPE VI SECRETION SYSTEM CONTRACTILE SHEATH LARGE SUBUNIT"/>
    <property type="match status" value="1"/>
</dbReference>
<dbReference type="Proteomes" id="UP000332515">
    <property type="component" value="Unassembled WGS sequence"/>
</dbReference>
<dbReference type="Pfam" id="PF05943">
    <property type="entry name" value="VipB"/>
    <property type="match status" value="1"/>
</dbReference>
<dbReference type="InterPro" id="IPR044031">
    <property type="entry name" value="TssC1_N"/>
</dbReference>
<dbReference type="InterPro" id="IPR010269">
    <property type="entry name" value="T6SS_TssC-like"/>
</dbReference>
<accession>A0A6A7Y257</accession>
<feature type="compositionally biased region" description="Polar residues" evidence="1">
    <location>
        <begin position="1"/>
        <end position="10"/>
    </location>
</feature>
<gene>
    <name evidence="3" type="ORF">F0357_09105</name>
</gene>
<organism evidence="3 4">
    <name type="scientific">Segnochrobactrum spirostomi</name>
    <dbReference type="NCBI Taxonomy" id="2608987"/>
    <lineage>
        <taxon>Bacteria</taxon>
        <taxon>Pseudomonadati</taxon>
        <taxon>Pseudomonadota</taxon>
        <taxon>Alphaproteobacteria</taxon>
        <taxon>Hyphomicrobiales</taxon>
        <taxon>Segnochrobactraceae</taxon>
        <taxon>Segnochrobactrum</taxon>
    </lineage>
</organism>
<proteinExistence type="predicted"/>
<dbReference type="PANTHER" id="PTHR35565">
    <property type="entry name" value="CYTOPLASMIC PROTEIN-RELATED"/>
    <property type="match status" value="1"/>
</dbReference>
<keyword evidence="4" id="KW-1185">Reference proteome</keyword>
<evidence type="ECO:0000259" key="2">
    <source>
        <dbReference type="Pfam" id="PF05943"/>
    </source>
</evidence>
<feature type="domain" description="TssC1 N-terminal" evidence="2">
    <location>
        <begin position="332"/>
        <end position="411"/>
    </location>
</feature>
<reference evidence="3 4" key="1">
    <citation type="submission" date="2019-09" db="EMBL/GenBank/DDBJ databases">
        <title>Segnochrobactrum spirostomi gen. nov., sp. nov., isolated from the ciliate Spirostomum cf. yagiui and description of a novel family, Segnochrobactraceae fam. nov. within the order Rhizobiales of the class Alphaproteobacteria.</title>
        <authorList>
            <person name="Akter S."/>
            <person name="Shazib S.U.A."/>
            <person name="Shin M.K."/>
        </authorList>
    </citation>
    <scope>NUCLEOTIDE SEQUENCE [LARGE SCALE GENOMIC DNA]</scope>
    <source>
        <strain evidence="3 4">Sp-1</strain>
    </source>
</reference>
<comment type="caution">
    <text evidence="3">The sequence shown here is derived from an EMBL/GenBank/DDBJ whole genome shotgun (WGS) entry which is preliminary data.</text>
</comment>
<evidence type="ECO:0000256" key="1">
    <source>
        <dbReference type="SAM" id="MobiDB-lite"/>
    </source>
</evidence>
<sequence>MPQVSVARTTQPRRRGQNGGPTAKPVPAPGDQSVTDEPTPQGGLHLSMAFGTRADAAPLRMPADLPFKLVIVGDFGGAAADGRPRDISAEDFAAVIAAIRPRVALEVANHLGGTPAALVVTVPVAAPRDLDPATLAARIPLIAEAGAAVVAARAGQSLAATDRERFAGLLADADGSAAVPRATQHPALPVSAPSAPQPDDGALDRLLDLIDLPDAPSAAAPSNPARAAVSAFIASTGQARAPKAAVPRGGTARIAAQVRAIADHPDWQAREAAWRSLRLLMTARERRPASHLFLCDVARDAVPDLLRSHAFTDALADQPELTAILVLSPYGAAARDLEALGRLAAAADRLATPVIVSLAADFFGTDPAEVAALDAPITLLDGPTFAAWRGLRERDESGFLFAAWNDVLLRAGNDDASALWGPAGVVVAAQVLRSLVRTGWPTEVAGPGAAVGGFDVAECRLRGGRTVAIPVRALATPDLARDLADAGIICLAGRPDHDEVFIVRAAAVHGPAAVTEETRKVFRGFNSLPFRFVSAVLEDALQANRDVFAAASTPEKTADAMRAVLHDMLLPTGAGASATVTAEADDRYEVSIRLGDGIMNGFAFSFEIAL</sequence>
<dbReference type="EMBL" id="VWNA01000001">
    <property type="protein sequence ID" value="MQT12806.1"/>
    <property type="molecule type" value="Genomic_DNA"/>
</dbReference>
<dbReference type="InterPro" id="IPR008312">
    <property type="entry name" value="T6SS_TssB1"/>
</dbReference>
<feature type="region of interest" description="Disordered" evidence="1">
    <location>
        <begin position="1"/>
        <end position="46"/>
    </location>
</feature>
<name>A0A6A7Y257_9HYPH</name>
<protein>
    <recommendedName>
        <fullName evidence="2">TssC1 N-terminal domain-containing protein</fullName>
    </recommendedName>
</protein>
<dbReference type="Pfam" id="PF05591">
    <property type="entry name" value="T6SS_VipA"/>
    <property type="match status" value="1"/>
</dbReference>
<evidence type="ECO:0000313" key="3">
    <source>
        <dbReference type="EMBL" id="MQT12806.1"/>
    </source>
</evidence>
<evidence type="ECO:0000313" key="4">
    <source>
        <dbReference type="Proteomes" id="UP000332515"/>
    </source>
</evidence>